<dbReference type="Proteomes" id="UP000801492">
    <property type="component" value="Unassembled WGS sequence"/>
</dbReference>
<dbReference type="AlphaFoldDB" id="A0A8K0G629"/>
<evidence type="ECO:0000313" key="5">
    <source>
        <dbReference type="Proteomes" id="UP000801492"/>
    </source>
</evidence>
<evidence type="ECO:0000256" key="1">
    <source>
        <dbReference type="SAM" id="Coils"/>
    </source>
</evidence>
<dbReference type="OrthoDB" id="6737479at2759"/>
<dbReference type="Pfam" id="PF08359">
    <property type="entry name" value="TetR_C_4"/>
    <property type="match status" value="1"/>
</dbReference>
<accession>A0A8K0G629</accession>
<name>A0A8K0G629_IGNLU</name>
<sequence>MFKFSALLFAAVAVQAIFAISTDESWQRQQNHVQMMSNKIREVADDVSNSIQNVQADTNKGRRALMELANEFAHNVQNVVYEMQQVAQSTQGEDRKVLQQICQELSETTYSVQQAMNSEPNQMKNKLKEQVQKIATEAEKLTRHLQQAQKPQRDQDDHMRAMKRAMMDLHVTVKKVQIQIRNQNKNVQEVSNKMQELANQMNMYTQNVQNDDEQAVRDLADFVQRMSQHMNNMVDKIQREANDQHGQTKQIMHQVANKMSEMRTDLEKAANTHGNTQQKATELKQQLERVMRDCSAEMQKLMQAGQQSNDQEGQGIKALIKNVMDEGVAVAETTQSQLKMMKK</sequence>
<keyword evidence="1" id="KW-0175">Coiled coil</keyword>
<proteinExistence type="predicted"/>
<dbReference type="Gene3D" id="1.20.1480.30">
    <property type="entry name" value="Designed four-helix bundle protein"/>
    <property type="match status" value="1"/>
</dbReference>
<feature type="signal peptide" evidence="2">
    <location>
        <begin position="1"/>
        <end position="19"/>
    </location>
</feature>
<feature type="coiled-coil region" evidence="1">
    <location>
        <begin position="173"/>
        <end position="214"/>
    </location>
</feature>
<evidence type="ECO:0000259" key="3">
    <source>
        <dbReference type="Pfam" id="PF08359"/>
    </source>
</evidence>
<protein>
    <recommendedName>
        <fullName evidence="3">Transcription regulator YsiA C-terminal domain-containing protein</fullName>
    </recommendedName>
</protein>
<organism evidence="4 5">
    <name type="scientific">Ignelater luminosus</name>
    <name type="common">Cucubano</name>
    <name type="synonym">Pyrophorus luminosus</name>
    <dbReference type="NCBI Taxonomy" id="2038154"/>
    <lineage>
        <taxon>Eukaryota</taxon>
        <taxon>Metazoa</taxon>
        <taxon>Ecdysozoa</taxon>
        <taxon>Arthropoda</taxon>
        <taxon>Hexapoda</taxon>
        <taxon>Insecta</taxon>
        <taxon>Pterygota</taxon>
        <taxon>Neoptera</taxon>
        <taxon>Endopterygota</taxon>
        <taxon>Coleoptera</taxon>
        <taxon>Polyphaga</taxon>
        <taxon>Elateriformia</taxon>
        <taxon>Elateroidea</taxon>
        <taxon>Elateridae</taxon>
        <taxon>Agrypninae</taxon>
        <taxon>Pyrophorini</taxon>
        <taxon>Ignelater</taxon>
    </lineage>
</organism>
<feature type="coiled-coil region" evidence="1">
    <location>
        <begin position="252"/>
        <end position="304"/>
    </location>
</feature>
<dbReference type="InterPro" id="IPR013570">
    <property type="entry name" value="Tscrpt_reg_YsiA_C"/>
</dbReference>
<evidence type="ECO:0000256" key="2">
    <source>
        <dbReference type="SAM" id="SignalP"/>
    </source>
</evidence>
<keyword evidence="5" id="KW-1185">Reference proteome</keyword>
<gene>
    <name evidence="4" type="ORF">ILUMI_18924</name>
</gene>
<keyword evidence="2" id="KW-0732">Signal</keyword>
<feature type="domain" description="Transcription regulator YsiA C-terminal" evidence="3">
    <location>
        <begin position="227"/>
        <end position="328"/>
    </location>
</feature>
<dbReference type="EMBL" id="VTPC01084446">
    <property type="protein sequence ID" value="KAF2887251.1"/>
    <property type="molecule type" value="Genomic_DNA"/>
</dbReference>
<evidence type="ECO:0000313" key="4">
    <source>
        <dbReference type="EMBL" id="KAF2887251.1"/>
    </source>
</evidence>
<feature type="chain" id="PRO_5035430792" description="Transcription regulator YsiA C-terminal domain-containing protein" evidence="2">
    <location>
        <begin position="20"/>
        <end position="343"/>
    </location>
</feature>
<dbReference type="Gene3D" id="1.20.120.20">
    <property type="entry name" value="Apolipoprotein"/>
    <property type="match status" value="1"/>
</dbReference>
<comment type="caution">
    <text evidence="4">The sequence shown here is derived from an EMBL/GenBank/DDBJ whole genome shotgun (WGS) entry which is preliminary data.</text>
</comment>
<reference evidence="4" key="1">
    <citation type="submission" date="2019-08" db="EMBL/GenBank/DDBJ databases">
        <title>The genome of the North American firefly Photinus pyralis.</title>
        <authorList>
            <consortium name="Photinus pyralis genome working group"/>
            <person name="Fallon T.R."/>
            <person name="Sander Lower S.E."/>
            <person name="Weng J.-K."/>
        </authorList>
    </citation>
    <scope>NUCLEOTIDE SEQUENCE</scope>
    <source>
        <strain evidence="4">TRF0915ILg1</strain>
        <tissue evidence="4">Whole body</tissue>
    </source>
</reference>